<accession>A0ABN8P6N2</accession>
<dbReference type="InterPro" id="IPR032675">
    <property type="entry name" value="LRR_dom_sf"/>
</dbReference>
<dbReference type="PANTHER" id="PTHR24372:SF77">
    <property type="entry name" value="G-PROTEIN COUPLED RECEPTORS FAMILY 1 PROFILE DOMAIN-CONTAINING PROTEIN"/>
    <property type="match status" value="1"/>
</dbReference>
<feature type="transmembrane region" description="Helical" evidence="12">
    <location>
        <begin position="424"/>
        <end position="449"/>
    </location>
</feature>
<dbReference type="PRINTS" id="PR00237">
    <property type="entry name" value="GPCRRHODOPSN"/>
</dbReference>
<comment type="similarity">
    <text evidence="11">Belongs to the G-protein coupled receptor 1 family.</text>
</comment>
<dbReference type="Gene3D" id="3.80.10.10">
    <property type="entry name" value="Ribonuclease Inhibitor"/>
    <property type="match status" value="1"/>
</dbReference>
<sequence length="574" mass="65475">LSNNSFSHIPAALFQKYKNITKLILDDNLLHNLTSEWSLADFPSLEYLSIQRNSIRSVESNFFRGLNRLKYLNLGLNDIERWSGNQSLNTPNLELLDITATISWEPDENILALPKLKELKGVTWCKFCPNCTVINPRNLVDESERKRKAEQCLEQFDQMKFLEFGKKDPKRFIKHRFLPECMCVRQSECEFRHVVMPYFKKRTSLPQKLFYLEYFLSPFTILLNIIVILIVLSSRSLRNTPSFILICHTGIIDLLIGIYAIWVAYTNISNIDGILEEIMWTGKEVQPSTGPIFISGQLISVSIALLLTLERYLAVVYCIAPSKRMTAKGAHISLSFAWGIAITFAILPIFGVGGLHYNIKRACTPLSYDEQFDSGSSLILVTSLTVILLLYSVTLPLYILLFRFVKKSSNQVGVKRELSLAKKIAVLVFTNFIFFAIPILLILVVSIFANLDNNPFDFDGDAFKSTVFKIAIGQWLPVTCLNINSLSDPFLYAFRHAHFKREIRRKLNRLWSSSVFPSLAPMVMFNSFGDTIADAADAQTRKTVGIEFQTQCNKTNENTLNSSNEELEFNKIEK</sequence>
<dbReference type="PROSITE" id="PS51450">
    <property type="entry name" value="LRR"/>
    <property type="match status" value="1"/>
</dbReference>
<evidence type="ECO:0000256" key="11">
    <source>
        <dbReference type="RuleBase" id="RU000688"/>
    </source>
</evidence>
<dbReference type="PANTHER" id="PTHR24372">
    <property type="entry name" value="GLYCOPROTEIN HORMONE RECEPTOR"/>
    <property type="match status" value="1"/>
</dbReference>
<keyword evidence="4 11" id="KW-0812">Transmembrane</keyword>
<evidence type="ECO:0000256" key="10">
    <source>
        <dbReference type="ARBA" id="ARBA00023224"/>
    </source>
</evidence>
<evidence type="ECO:0000256" key="3">
    <source>
        <dbReference type="ARBA" id="ARBA00022614"/>
    </source>
</evidence>
<dbReference type="InterPro" id="IPR001611">
    <property type="entry name" value="Leu-rich_rpt"/>
</dbReference>
<dbReference type="SUPFAM" id="SSF81321">
    <property type="entry name" value="Family A G protein-coupled receptor-like"/>
    <property type="match status" value="1"/>
</dbReference>
<dbReference type="PROSITE" id="PS00237">
    <property type="entry name" value="G_PROTEIN_RECEP_F1_1"/>
    <property type="match status" value="1"/>
</dbReference>
<evidence type="ECO:0000256" key="8">
    <source>
        <dbReference type="ARBA" id="ARBA00023136"/>
    </source>
</evidence>
<proteinExistence type="inferred from homology"/>
<feature type="non-terminal residue" evidence="14">
    <location>
        <position position="1"/>
    </location>
</feature>
<feature type="domain" description="G-protein coupled receptors family 1 profile" evidence="13">
    <location>
        <begin position="223"/>
        <end position="492"/>
    </location>
</feature>
<feature type="transmembrane region" description="Helical" evidence="12">
    <location>
        <begin position="332"/>
        <end position="357"/>
    </location>
</feature>
<evidence type="ECO:0000256" key="2">
    <source>
        <dbReference type="ARBA" id="ARBA00022475"/>
    </source>
</evidence>
<evidence type="ECO:0000313" key="15">
    <source>
        <dbReference type="Proteomes" id="UP001159405"/>
    </source>
</evidence>
<name>A0ABN8P6N2_9CNID</name>
<evidence type="ECO:0000256" key="4">
    <source>
        <dbReference type="ARBA" id="ARBA00022692"/>
    </source>
</evidence>
<feature type="transmembrane region" description="Helical" evidence="12">
    <location>
        <begin position="377"/>
        <end position="404"/>
    </location>
</feature>
<keyword evidence="10 11" id="KW-0807">Transducer</keyword>
<evidence type="ECO:0000256" key="1">
    <source>
        <dbReference type="ARBA" id="ARBA00004651"/>
    </source>
</evidence>
<evidence type="ECO:0000256" key="12">
    <source>
        <dbReference type="SAM" id="Phobius"/>
    </source>
</evidence>
<reference evidence="14 15" key="1">
    <citation type="submission" date="2022-05" db="EMBL/GenBank/DDBJ databases">
        <authorList>
            <consortium name="Genoscope - CEA"/>
            <person name="William W."/>
        </authorList>
    </citation>
    <scope>NUCLEOTIDE SEQUENCE [LARGE SCALE GENOMIC DNA]</scope>
</reference>
<dbReference type="Pfam" id="PF00001">
    <property type="entry name" value="7tm_1"/>
    <property type="match status" value="1"/>
</dbReference>
<keyword evidence="3" id="KW-0433">Leucine-rich repeat</keyword>
<keyword evidence="8 12" id="KW-0472">Membrane</keyword>
<evidence type="ECO:0000256" key="6">
    <source>
        <dbReference type="ARBA" id="ARBA00022989"/>
    </source>
</evidence>
<evidence type="ECO:0000259" key="13">
    <source>
        <dbReference type="PROSITE" id="PS50262"/>
    </source>
</evidence>
<evidence type="ECO:0000256" key="7">
    <source>
        <dbReference type="ARBA" id="ARBA00023040"/>
    </source>
</evidence>
<evidence type="ECO:0000256" key="5">
    <source>
        <dbReference type="ARBA" id="ARBA00022737"/>
    </source>
</evidence>
<feature type="transmembrane region" description="Helical" evidence="12">
    <location>
        <begin position="209"/>
        <end position="231"/>
    </location>
</feature>
<feature type="transmembrane region" description="Helical" evidence="12">
    <location>
        <begin position="298"/>
        <end position="320"/>
    </location>
</feature>
<dbReference type="EMBL" id="CALNXK010000056">
    <property type="protein sequence ID" value="CAH3135479.1"/>
    <property type="molecule type" value="Genomic_DNA"/>
</dbReference>
<keyword evidence="5" id="KW-0677">Repeat</keyword>
<keyword evidence="15" id="KW-1185">Reference proteome</keyword>
<dbReference type="InterPro" id="IPR017452">
    <property type="entry name" value="GPCR_Rhodpsn_7TM"/>
</dbReference>
<keyword evidence="7 11" id="KW-0297">G-protein coupled receptor</keyword>
<protein>
    <recommendedName>
        <fullName evidence="13">G-protein coupled receptors family 1 profile domain-containing protein</fullName>
    </recommendedName>
</protein>
<keyword evidence="6 12" id="KW-1133">Transmembrane helix</keyword>
<keyword evidence="9 11" id="KW-0675">Receptor</keyword>
<dbReference type="SUPFAM" id="SSF52058">
    <property type="entry name" value="L domain-like"/>
    <property type="match status" value="1"/>
</dbReference>
<keyword evidence="2" id="KW-1003">Cell membrane</keyword>
<organism evidence="14 15">
    <name type="scientific">Porites lobata</name>
    <dbReference type="NCBI Taxonomy" id="104759"/>
    <lineage>
        <taxon>Eukaryota</taxon>
        <taxon>Metazoa</taxon>
        <taxon>Cnidaria</taxon>
        <taxon>Anthozoa</taxon>
        <taxon>Hexacorallia</taxon>
        <taxon>Scleractinia</taxon>
        <taxon>Fungiina</taxon>
        <taxon>Poritidae</taxon>
        <taxon>Porites</taxon>
    </lineage>
</organism>
<comment type="subcellular location">
    <subcellularLocation>
        <location evidence="1">Cell membrane</location>
        <topology evidence="1">Multi-pass membrane protein</topology>
    </subcellularLocation>
</comment>
<dbReference type="InterPro" id="IPR000276">
    <property type="entry name" value="GPCR_Rhodpsn"/>
</dbReference>
<evidence type="ECO:0000313" key="14">
    <source>
        <dbReference type="EMBL" id="CAH3135479.1"/>
    </source>
</evidence>
<comment type="caution">
    <text evidence="14">The sequence shown here is derived from an EMBL/GenBank/DDBJ whole genome shotgun (WGS) entry which is preliminary data.</text>
</comment>
<gene>
    <name evidence="14" type="ORF">PLOB_00037927</name>
</gene>
<feature type="transmembrane region" description="Helical" evidence="12">
    <location>
        <begin position="243"/>
        <end position="265"/>
    </location>
</feature>
<dbReference type="PROSITE" id="PS50262">
    <property type="entry name" value="G_PROTEIN_RECEP_F1_2"/>
    <property type="match status" value="1"/>
</dbReference>
<dbReference type="Pfam" id="PF13855">
    <property type="entry name" value="LRR_8"/>
    <property type="match status" value="1"/>
</dbReference>
<evidence type="ECO:0000256" key="9">
    <source>
        <dbReference type="ARBA" id="ARBA00023170"/>
    </source>
</evidence>
<dbReference type="Gene3D" id="1.20.1070.10">
    <property type="entry name" value="Rhodopsin 7-helix transmembrane proteins"/>
    <property type="match status" value="1"/>
</dbReference>
<dbReference type="Proteomes" id="UP001159405">
    <property type="component" value="Unassembled WGS sequence"/>
</dbReference>